<dbReference type="EMBL" id="HBIO01005927">
    <property type="protein sequence ID" value="CAE0459433.1"/>
    <property type="molecule type" value="Transcribed_RNA"/>
</dbReference>
<feature type="signal peptide" evidence="2">
    <location>
        <begin position="1"/>
        <end position="19"/>
    </location>
</feature>
<feature type="compositionally biased region" description="Basic and acidic residues" evidence="1">
    <location>
        <begin position="111"/>
        <end position="120"/>
    </location>
</feature>
<feature type="chain" id="PRO_5031029448" evidence="2">
    <location>
        <begin position="20"/>
        <end position="156"/>
    </location>
</feature>
<feature type="region of interest" description="Disordered" evidence="1">
    <location>
        <begin position="111"/>
        <end position="141"/>
    </location>
</feature>
<name>A0A7S3V673_9STRA</name>
<dbReference type="AlphaFoldDB" id="A0A7S3V673"/>
<reference evidence="3" key="1">
    <citation type="submission" date="2021-01" db="EMBL/GenBank/DDBJ databases">
        <authorList>
            <person name="Corre E."/>
            <person name="Pelletier E."/>
            <person name="Niang G."/>
            <person name="Scheremetjew M."/>
            <person name="Finn R."/>
            <person name="Kale V."/>
            <person name="Holt S."/>
            <person name="Cochrane G."/>
            <person name="Meng A."/>
            <person name="Brown T."/>
            <person name="Cohen L."/>
        </authorList>
    </citation>
    <scope>NUCLEOTIDE SEQUENCE</scope>
    <source>
        <strain evidence="3">MM31A-1</strain>
    </source>
</reference>
<evidence type="ECO:0000313" key="3">
    <source>
        <dbReference type="EMBL" id="CAE0459433.1"/>
    </source>
</evidence>
<evidence type="ECO:0000256" key="2">
    <source>
        <dbReference type="SAM" id="SignalP"/>
    </source>
</evidence>
<sequence length="156" mass="17785">MFSKPSFAILLLGLLAVNAEHLSDMVFMSLKEDLNSIGVKESRIRLEKKVLNAKKVALEESIQPRIRHEMDDFDKAEEGFFHAVENIERNAVNMARNLVYDEVDVLFGKDHGHSHSDGLPRRPSSSRMKEVRNSPKVSRNERDKSLSLVNFMVIHG</sequence>
<accession>A0A7S3V673</accession>
<keyword evidence="2" id="KW-0732">Signal</keyword>
<organism evidence="3">
    <name type="scientific">Chaetoceros debilis</name>
    <dbReference type="NCBI Taxonomy" id="122233"/>
    <lineage>
        <taxon>Eukaryota</taxon>
        <taxon>Sar</taxon>
        <taxon>Stramenopiles</taxon>
        <taxon>Ochrophyta</taxon>
        <taxon>Bacillariophyta</taxon>
        <taxon>Coscinodiscophyceae</taxon>
        <taxon>Chaetocerotophycidae</taxon>
        <taxon>Chaetocerotales</taxon>
        <taxon>Chaetocerotaceae</taxon>
        <taxon>Chaetoceros</taxon>
    </lineage>
</organism>
<proteinExistence type="predicted"/>
<evidence type="ECO:0000256" key="1">
    <source>
        <dbReference type="SAM" id="MobiDB-lite"/>
    </source>
</evidence>
<protein>
    <submittedName>
        <fullName evidence="3">Uncharacterized protein</fullName>
    </submittedName>
</protein>
<feature type="compositionally biased region" description="Basic and acidic residues" evidence="1">
    <location>
        <begin position="127"/>
        <end position="141"/>
    </location>
</feature>
<gene>
    <name evidence="3" type="ORF">CDEB00056_LOCUS4274</name>
</gene>